<evidence type="ECO:0000313" key="1">
    <source>
        <dbReference type="EMBL" id="CAK9877762.1"/>
    </source>
</evidence>
<organism evidence="1 2">
    <name type="scientific">Sphagnum jensenii</name>
    <dbReference type="NCBI Taxonomy" id="128206"/>
    <lineage>
        <taxon>Eukaryota</taxon>
        <taxon>Viridiplantae</taxon>
        <taxon>Streptophyta</taxon>
        <taxon>Embryophyta</taxon>
        <taxon>Bryophyta</taxon>
        <taxon>Sphagnophytina</taxon>
        <taxon>Sphagnopsida</taxon>
        <taxon>Sphagnales</taxon>
        <taxon>Sphagnaceae</taxon>
        <taxon>Sphagnum</taxon>
    </lineage>
</organism>
<reference evidence="1" key="1">
    <citation type="submission" date="2024-03" db="EMBL/GenBank/DDBJ databases">
        <authorList>
            <consortium name="ELIXIR-Norway"/>
            <consortium name="Elixir Norway"/>
        </authorList>
    </citation>
    <scope>NUCLEOTIDE SEQUENCE</scope>
</reference>
<dbReference type="SUPFAM" id="SSF51735">
    <property type="entry name" value="NAD(P)-binding Rossmann-fold domains"/>
    <property type="match status" value="1"/>
</dbReference>
<name>A0ABP1BP20_9BRYO</name>
<dbReference type="PANTHER" id="PTHR48476">
    <property type="entry name" value="SHORT-CHAIN DEHYDROGENASE TIC 32, CHLOROPLASTIC-LIKE"/>
    <property type="match status" value="1"/>
</dbReference>
<gene>
    <name evidence="1" type="ORF">CSSPJE1EN2_LOCUS19587</name>
</gene>
<proteinExistence type="predicted"/>
<dbReference type="InterPro" id="IPR055280">
    <property type="entry name" value="TIC32"/>
</dbReference>
<dbReference type="Proteomes" id="UP001497522">
    <property type="component" value="Chromosome 6"/>
</dbReference>
<keyword evidence="2" id="KW-1185">Reference proteome</keyword>
<protein>
    <submittedName>
        <fullName evidence="1">Uncharacterized protein</fullName>
    </submittedName>
</protein>
<evidence type="ECO:0000313" key="2">
    <source>
        <dbReference type="Proteomes" id="UP001497522"/>
    </source>
</evidence>
<dbReference type="Gene3D" id="3.40.50.720">
    <property type="entry name" value="NAD(P)-binding Rossmann-like Domain"/>
    <property type="match status" value="1"/>
</dbReference>
<dbReference type="InterPro" id="IPR002347">
    <property type="entry name" value="SDR_fam"/>
</dbReference>
<accession>A0ABP1BP20</accession>
<dbReference type="InterPro" id="IPR036291">
    <property type="entry name" value="NAD(P)-bd_dom_sf"/>
</dbReference>
<sequence>MVDRQSEAMLKAGDAQMLIFESAKYKEGDAQIWILDQQNVKQVMLGATSGLGKETARVLALHGAHVAIMALKLDDGLAIKETIQIESPQATVDVMHLDLASLKSVKTFADEYKGLNILWHYYLTLLLLDNIKATAKDSGIEGHIVFTDSEGHYFTYKEGINFLSLKDPAI</sequence>
<dbReference type="PANTHER" id="PTHR48476:SF1">
    <property type="entry name" value="SHORT-CHAIN DEHYDROGENASE TIC 32, CHLOROPLASTIC-LIKE"/>
    <property type="match status" value="1"/>
</dbReference>
<dbReference type="EMBL" id="OZ023707">
    <property type="protein sequence ID" value="CAK9877762.1"/>
    <property type="molecule type" value="Genomic_DNA"/>
</dbReference>
<dbReference type="Pfam" id="PF00106">
    <property type="entry name" value="adh_short"/>
    <property type="match status" value="1"/>
</dbReference>